<dbReference type="GO" id="GO:0016740">
    <property type="term" value="F:transferase activity"/>
    <property type="evidence" value="ECO:0007669"/>
    <property type="project" value="UniProtKB-KW"/>
</dbReference>
<dbReference type="PANTHER" id="PTHR11735">
    <property type="entry name" value="TRNA N6-ADENOSINE THREONYLCARBAMOYLTRANSFERASE"/>
    <property type="match status" value="1"/>
</dbReference>
<dbReference type="NCBIfam" id="TIGR03725">
    <property type="entry name" value="T6A_YeaZ"/>
    <property type="match status" value="1"/>
</dbReference>
<dbReference type="AlphaFoldDB" id="A0A2P5T2L4"/>
<organism evidence="5 6">
    <name type="scientific">Candidatus Pantoea edessiphila</name>
    <dbReference type="NCBI Taxonomy" id="2044610"/>
    <lineage>
        <taxon>Bacteria</taxon>
        <taxon>Pseudomonadati</taxon>
        <taxon>Pseudomonadota</taxon>
        <taxon>Gammaproteobacteria</taxon>
        <taxon>Enterobacterales</taxon>
        <taxon>Erwiniaceae</taxon>
        <taxon>Pantoea</taxon>
    </lineage>
</organism>
<accession>A0A2P5T2L4</accession>
<evidence type="ECO:0000313" key="5">
    <source>
        <dbReference type="EMBL" id="PPI88844.1"/>
    </source>
</evidence>
<dbReference type="Proteomes" id="UP000295937">
    <property type="component" value="Unassembled WGS sequence"/>
</dbReference>
<dbReference type="InterPro" id="IPR000905">
    <property type="entry name" value="Gcp-like_dom"/>
</dbReference>
<evidence type="ECO:0000256" key="1">
    <source>
        <dbReference type="ARBA" id="ARBA00010493"/>
    </source>
</evidence>
<name>A0A2P5T2L4_9GAMM</name>
<reference evidence="5 6" key="1">
    <citation type="journal article" date="2018" name="Genome Biol. Evol.">
        <title>Cladogenesis and Genomic Streamlining in Extracellular Endosymbionts of Tropical Stink Bugs.</title>
        <authorList>
            <person name="Otero-Bravo A."/>
            <person name="Goffredi S."/>
            <person name="Sabree Z.L."/>
        </authorList>
    </citation>
    <scope>NUCLEOTIDE SEQUENCE [LARGE SCALE GENOMIC DNA]</scope>
    <source>
        <strain evidence="5 6">SoEO</strain>
    </source>
</reference>
<protein>
    <recommendedName>
        <fullName evidence="2">tRNA threonylcarbamoyladenosine biosynthesis protein TsaB</fullName>
    </recommendedName>
    <alternativeName>
        <fullName evidence="3">t(6)A37 threonylcarbamoyladenosine biosynthesis protein TsaB</fullName>
    </alternativeName>
</protein>
<dbReference type="GO" id="GO:0002949">
    <property type="term" value="P:tRNA threonylcarbamoyladenosine modification"/>
    <property type="evidence" value="ECO:0007669"/>
    <property type="project" value="InterPro"/>
</dbReference>
<dbReference type="EMBL" id="PDKR01000001">
    <property type="protein sequence ID" value="PPI88844.1"/>
    <property type="molecule type" value="Genomic_DNA"/>
</dbReference>
<gene>
    <name evidence="5" type="primary">tsaB</name>
    <name evidence="5" type="ORF">CRV09_00845</name>
</gene>
<dbReference type="PANTHER" id="PTHR11735:SF11">
    <property type="entry name" value="TRNA THREONYLCARBAMOYLADENOSINE BIOSYNTHESIS PROTEIN TSAB"/>
    <property type="match status" value="1"/>
</dbReference>
<evidence type="ECO:0000256" key="2">
    <source>
        <dbReference type="ARBA" id="ARBA00019012"/>
    </source>
</evidence>
<dbReference type="Gene3D" id="3.30.420.40">
    <property type="match status" value="2"/>
</dbReference>
<dbReference type="GO" id="GO:0005829">
    <property type="term" value="C:cytosol"/>
    <property type="evidence" value="ECO:0007669"/>
    <property type="project" value="TreeGrafter"/>
</dbReference>
<comment type="caution">
    <text evidence="5">The sequence shown here is derived from an EMBL/GenBank/DDBJ whole genome shotgun (WGS) entry which is preliminary data.</text>
</comment>
<keyword evidence="5" id="KW-0808">Transferase</keyword>
<proteinExistence type="inferred from homology"/>
<dbReference type="InterPro" id="IPR022496">
    <property type="entry name" value="T6A_TsaB"/>
</dbReference>
<dbReference type="SUPFAM" id="SSF53067">
    <property type="entry name" value="Actin-like ATPase domain"/>
    <property type="match status" value="2"/>
</dbReference>
<feature type="domain" description="Gcp-like" evidence="4">
    <location>
        <begin position="32"/>
        <end position="199"/>
    </location>
</feature>
<dbReference type="InterPro" id="IPR043129">
    <property type="entry name" value="ATPase_NBD"/>
</dbReference>
<evidence type="ECO:0000259" key="4">
    <source>
        <dbReference type="Pfam" id="PF00814"/>
    </source>
</evidence>
<dbReference type="RefSeq" id="WP_136132270.1">
    <property type="nucleotide sequence ID" value="NZ_PDKR01000001.1"/>
</dbReference>
<dbReference type="OrthoDB" id="9809995at2"/>
<sequence>MSIRILAFNTATEACSVALLDKDKIYTKYKIIKQNSSNHILSLINELLQSNNIELIDINAIAFSIGPGSFTGIRIGIGVAQGLAFFRPIIMLGISTLETLAQGAWRTQGAMSVLTAIDARMGEIYWAKYSLDESNQWLMSEKEIVLPPKDILERIRVLDQKWSIAGNGWEVYPELYQENKLYLNPCVVKLPLAEDMLPLAKIAIKKGNFVKIENINPVYLRDKVIK</sequence>
<evidence type="ECO:0000313" key="6">
    <source>
        <dbReference type="Proteomes" id="UP000295937"/>
    </source>
</evidence>
<dbReference type="Pfam" id="PF00814">
    <property type="entry name" value="TsaD"/>
    <property type="match status" value="1"/>
</dbReference>
<dbReference type="CDD" id="cd24032">
    <property type="entry name" value="ASKHA_NBD_TsaB"/>
    <property type="match status" value="1"/>
</dbReference>
<comment type="similarity">
    <text evidence="1">Belongs to the KAE1 / TsaD family. TsaB subfamily.</text>
</comment>
<evidence type="ECO:0000256" key="3">
    <source>
        <dbReference type="ARBA" id="ARBA00032446"/>
    </source>
</evidence>